<reference evidence="9" key="1">
    <citation type="submission" date="2013-07" db="EMBL/GenBank/DDBJ databases">
        <title>The Genome Sequence of Cryptococcus pinus CBS10737.</title>
        <authorList>
            <consortium name="The Broad Institute Genome Sequencing Platform"/>
            <person name="Cuomo C."/>
            <person name="Litvintseva A."/>
            <person name="Chen Y."/>
            <person name="Heitman J."/>
            <person name="Sun S."/>
            <person name="Springer D."/>
            <person name="Dromer F."/>
            <person name="Young S.K."/>
            <person name="Zeng Q."/>
            <person name="Gargeya S."/>
            <person name="Fitzgerald M."/>
            <person name="Abouelleil A."/>
            <person name="Alvarado L."/>
            <person name="Berlin A.M."/>
            <person name="Chapman S.B."/>
            <person name="Dewar J."/>
            <person name="Goldberg J."/>
            <person name="Griggs A."/>
            <person name="Gujja S."/>
            <person name="Hansen M."/>
            <person name="Howarth C."/>
            <person name="Imamovic A."/>
            <person name="Larimer J."/>
            <person name="McCowan C."/>
            <person name="Murphy C."/>
            <person name="Pearson M."/>
            <person name="Priest M."/>
            <person name="Roberts A."/>
            <person name="Saif S."/>
            <person name="Shea T."/>
            <person name="Sykes S."/>
            <person name="Wortman J."/>
            <person name="Nusbaum C."/>
            <person name="Birren B."/>
        </authorList>
    </citation>
    <scope>NUCLEOTIDE SEQUENCE [LARGE SCALE GENOMIC DNA]</scope>
    <source>
        <strain evidence="9">CBS 10737</strain>
    </source>
</reference>
<dbReference type="GeneID" id="30170275"/>
<evidence type="ECO:0000313" key="11">
    <source>
        <dbReference type="Proteomes" id="UP000094020"/>
    </source>
</evidence>
<sequence length="544" mass="59337">MRSTNEQQPLLSPSATTTVRDEWQHLNPGRKRLIVATTMLTSFLANLDLTIVATCVPTISSELYTSDQEAWIGTAYLWSSVTFTPLYGRLSDIIGRRTAYLQALTLFTLGTFCCGIAPNFTLLVIARFVAGMGGGGMSTVASVLLADIFTPAERGFYQGLAFAFLGAGIGLGGPVGGYLTQWFGWRAAFYAQIPIAIVAIIQIILVVPHHVERLVSWNKLKEVDFGGALTLLISVGALLQLLSRNAETQSITQSPIDISMAITFPLFLILFVYIELKVAAKPVLPISLLKKRTPLCVGIISGLIAAVNFNMIYHLPEFFEIVFEESVAKAGAHLLPSCVALTISAPLMGYLCKKTLKYKWLTVVNCAGPVIAMSFFITMNDQSSWAVKWLAIIPMGAGFSGLLVLTLSAVLNSVEKHETATASGYVFVWRSLGQVFGVGVSGALMQITLYRELHERFDSEDIINKLRHASKAIEDLPEAWQQAQARKAYEISLRKTFVFSLISAVLVLVVSFIIPDDKLKAQREPVEQQMPDSSDPRAAGEGSA</sequence>
<feature type="transmembrane region" description="Helical" evidence="7">
    <location>
        <begin position="295"/>
        <end position="313"/>
    </location>
</feature>
<feature type="region of interest" description="Disordered" evidence="6">
    <location>
        <begin position="523"/>
        <end position="544"/>
    </location>
</feature>
<feature type="transmembrane region" description="Helical" evidence="7">
    <location>
        <begin position="254"/>
        <end position="274"/>
    </location>
</feature>
<organism evidence="9">
    <name type="scientific">Kwoniella pini CBS 10737</name>
    <dbReference type="NCBI Taxonomy" id="1296096"/>
    <lineage>
        <taxon>Eukaryota</taxon>
        <taxon>Fungi</taxon>
        <taxon>Dikarya</taxon>
        <taxon>Basidiomycota</taxon>
        <taxon>Agaricomycotina</taxon>
        <taxon>Tremellomycetes</taxon>
        <taxon>Tremellales</taxon>
        <taxon>Cryptococcaceae</taxon>
        <taxon>Kwoniella</taxon>
    </lineage>
</organism>
<evidence type="ECO:0000313" key="9">
    <source>
        <dbReference type="EMBL" id="OCF52613.1"/>
    </source>
</evidence>
<dbReference type="GO" id="GO:0000329">
    <property type="term" value="C:fungal-type vacuole membrane"/>
    <property type="evidence" value="ECO:0007669"/>
    <property type="project" value="TreeGrafter"/>
</dbReference>
<proteinExistence type="predicted"/>
<keyword evidence="3 7" id="KW-0812">Transmembrane</keyword>
<evidence type="ECO:0000259" key="8">
    <source>
        <dbReference type="PROSITE" id="PS50850"/>
    </source>
</evidence>
<dbReference type="STRING" id="1296096.A0A1B9IAV3"/>
<dbReference type="PANTHER" id="PTHR23501:SF191">
    <property type="entry name" value="VACUOLAR BASIC AMINO ACID TRANSPORTER 4"/>
    <property type="match status" value="1"/>
</dbReference>
<feature type="transmembrane region" description="Helical" evidence="7">
    <location>
        <begin position="33"/>
        <end position="59"/>
    </location>
</feature>
<evidence type="ECO:0000256" key="2">
    <source>
        <dbReference type="ARBA" id="ARBA00022448"/>
    </source>
</evidence>
<comment type="subcellular location">
    <subcellularLocation>
        <location evidence="1">Endomembrane system</location>
        <topology evidence="1">Multi-pass membrane protein</topology>
    </subcellularLocation>
</comment>
<feature type="transmembrane region" description="Helical" evidence="7">
    <location>
        <begin position="160"/>
        <end position="183"/>
    </location>
</feature>
<feature type="transmembrane region" description="Helical" evidence="7">
    <location>
        <begin position="223"/>
        <end position="242"/>
    </location>
</feature>
<evidence type="ECO:0000256" key="6">
    <source>
        <dbReference type="SAM" id="MobiDB-lite"/>
    </source>
</evidence>
<dbReference type="KEGG" id="kpin:30170275"/>
<feature type="domain" description="Major facilitator superfamily (MFS) profile" evidence="8">
    <location>
        <begin position="34"/>
        <end position="518"/>
    </location>
</feature>
<reference evidence="10" key="4">
    <citation type="submission" date="2024-02" db="EMBL/GenBank/DDBJ databases">
        <title>Comparative genomics of Cryptococcus and Kwoniella reveals pathogenesis evolution and contrasting modes of karyotype evolution via chromosome fusion or intercentromeric recombination.</title>
        <authorList>
            <person name="Coelho M.A."/>
            <person name="David-Palma M."/>
            <person name="Shea T."/>
            <person name="Bowers K."/>
            <person name="McGinley-Smith S."/>
            <person name="Mohammad A.W."/>
            <person name="Gnirke A."/>
            <person name="Yurkov A.M."/>
            <person name="Nowrousian M."/>
            <person name="Sun S."/>
            <person name="Cuomo C.A."/>
            <person name="Heitman J."/>
        </authorList>
    </citation>
    <scope>NUCLEOTIDE SEQUENCE</scope>
    <source>
        <strain evidence="10">CBS 10737</strain>
    </source>
</reference>
<dbReference type="GO" id="GO:0015174">
    <property type="term" value="F:basic amino acid transmembrane transporter activity"/>
    <property type="evidence" value="ECO:0007669"/>
    <property type="project" value="TreeGrafter"/>
</dbReference>
<dbReference type="PROSITE" id="PS50850">
    <property type="entry name" value="MFS"/>
    <property type="match status" value="1"/>
</dbReference>
<protein>
    <submittedName>
        <fullName evidence="9">Integral membrane protein</fullName>
    </submittedName>
</protein>
<keyword evidence="2" id="KW-0813">Transport</keyword>
<evidence type="ECO:0000256" key="1">
    <source>
        <dbReference type="ARBA" id="ARBA00004127"/>
    </source>
</evidence>
<feature type="transmembrane region" description="Helical" evidence="7">
    <location>
        <begin position="496"/>
        <end position="514"/>
    </location>
</feature>
<dbReference type="EMBL" id="KI894008">
    <property type="protein sequence ID" value="OCF52613.1"/>
    <property type="molecule type" value="Genomic_DNA"/>
</dbReference>
<dbReference type="PANTHER" id="PTHR23501">
    <property type="entry name" value="MAJOR FACILITATOR SUPERFAMILY"/>
    <property type="match status" value="1"/>
</dbReference>
<dbReference type="Gene3D" id="1.20.1720.10">
    <property type="entry name" value="Multidrug resistance protein D"/>
    <property type="match status" value="1"/>
</dbReference>
<keyword evidence="4 7" id="KW-1133">Transmembrane helix</keyword>
<dbReference type="Gene3D" id="1.20.1250.20">
    <property type="entry name" value="MFS general substrate transporter like domains"/>
    <property type="match status" value="1"/>
</dbReference>
<dbReference type="InterPro" id="IPR020846">
    <property type="entry name" value="MFS_dom"/>
</dbReference>
<dbReference type="RefSeq" id="XP_019013832.1">
    <property type="nucleotide sequence ID" value="XM_019153671.1"/>
</dbReference>
<feature type="transmembrane region" description="Helical" evidence="7">
    <location>
        <begin position="189"/>
        <end position="211"/>
    </location>
</feature>
<evidence type="ECO:0000256" key="4">
    <source>
        <dbReference type="ARBA" id="ARBA00022989"/>
    </source>
</evidence>
<feature type="transmembrane region" description="Helical" evidence="7">
    <location>
        <begin position="71"/>
        <end position="88"/>
    </location>
</feature>
<dbReference type="SUPFAM" id="SSF103473">
    <property type="entry name" value="MFS general substrate transporter"/>
    <property type="match status" value="1"/>
</dbReference>
<reference evidence="10" key="2">
    <citation type="submission" date="2013-07" db="EMBL/GenBank/DDBJ databases">
        <authorList>
            <consortium name="The Broad Institute Genome Sequencing Platform"/>
            <person name="Cuomo C."/>
            <person name="Litvintseva A."/>
            <person name="Chen Y."/>
            <person name="Heitman J."/>
            <person name="Sun S."/>
            <person name="Springer D."/>
            <person name="Dromer F."/>
            <person name="Young S.K."/>
            <person name="Zeng Q."/>
            <person name="Gargeya S."/>
            <person name="Fitzgerald M."/>
            <person name="Abouelleil A."/>
            <person name="Alvarado L."/>
            <person name="Berlin A.M."/>
            <person name="Chapman S.B."/>
            <person name="Dewar J."/>
            <person name="Goldberg J."/>
            <person name="Griggs A."/>
            <person name="Gujja S."/>
            <person name="Hansen M."/>
            <person name="Howarth C."/>
            <person name="Imamovic A."/>
            <person name="Larimer J."/>
            <person name="McCowan C."/>
            <person name="Murphy C."/>
            <person name="Pearson M."/>
            <person name="Priest M."/>
            <person name="Roberts A."/>
            <person name="Saif S."/>
            <person name="Shea T."/>
            <person name="Sykes S."/>
            <person name="Wortman J."/>
            <person name="Nusbaum C."/>
            <person name="Birren B."/>
        </authorList>
    </citation>
    <scope>NUCLEOTIDE SEQUENCE</scope>
    <source>
        <strain evidence="10">CBS 10737</strain>
    </source>
</reference>
<dbReference type="EMBL" id="CP144522">
    <property type="protein sequence ID" value="WWC69154.1"/>
    <property type="molecule type" value="Genomic_DNA"/>
</dbReference>
<feature type="transmembrane region" description="Helical" evidence="7">
    <location>
        <begin position="333"/>
        <end position="351"/>
    </location>
</feature>
<dbReference type="GO" id="GO:0012505">
    <property type="term" value="C:endomembrane system"/>
    <property type="evidence" value="ECO:0007669"/>
    <property type="project" value="UniProtKB-SubCell"/>
</dbReference>
<feature type="transmembrane region" description="Helical" evidence="7">
    <location>
        <begin position="124"/>
        <end position="148"/>
    </location>
</feature>
<gene>
    <name evidence="9" type="ORF">I206_01906</name>
    <name evidence="10" type="ORF">I206_103090</name>
</gene>
<reference evidence="9" key="3">
    <citation type="submission" date="2016-07" db="EMBL/GenBank/DDBJ databases">
        <title>Evolution of pathogenesis and genome organization in the Tremellales.</title>
        <authorList>
            <person name="Cuomo C."/>
            <person name="Litvintseva A."/>
            <person name="Heitman J."/>
            <person name="Chen Y."/>
            <person name="Sun S."/>
            <person name="Springer D."/>
            <person name="Dromer F."/>
            <person name="Young S."/>
            <person name="Zeng Q."/>
            <person name="Chapman S."/>
            <person name="Gujja S."/>
            <person name="Saif S."/>
            <person name="Birren B."/>
        </authorList>
    </citation>
    <scope>NUCLEOTIDE SEQUENCE</scope>
    <source>
        <strain evidence="9">CBS 10737</strain>
    </source>
</reference>
<dbReference type="InterPro" id="IPR011701">
    <property type="entry name" value="MFS"/>
</dbReference>
<evidence type="ECO:0000256" key="3">
    <source>
        <dbReference type="ARBA" id="ARBA00022692"/>
    </source>
</evidence>
<dbReference type="InterPro" id="IPR036259">
    <property type="entry name" value="MFS_trans_sf"/>
</dbReference>
<dbReference type="Pfam" id="PF07690">
    <property type="entry name" value="MFS_1"/>
    <property type="match status" value="1"/>
</dbReference>
<dbReference type="GO" id="GO:0005886">
    <property type="term" value="C:plasma membrane"/>
    <property type="evidence" value="ECO:0007669"/>
    <property type="project" value="TreeGrafter"/>
</dbReference>
<keyword evidence="11" id="KW-1185">Reference proteome</keyword>
<evidence type="ECO:0000256" key="7">
    <source>
        <dbReference type="SAM" id="Phobius"/>
    </source>
</evidence>
<keyword evidence="5 7" id="KW-0472">Membrane</keyword>
<dbReference type="AlphaFoldDB" id="A0A1B9IAV3"/>
<feature type="transmembrane region" description="Helical" evidence="7">
    <location>
        <begin position="389"/>
        <end position="411"/>
    </location>
</feature>
<accession>A0A1B9IAV3</accession>
<name>A0A1B9IAV3_9TREE</name>
<dbReference type="Proteomes" id="UP000094020">
    <property type="component" value="Chromosome 4"/>
</dbReference>
<feature type="transmembrane region" description="Helical" evidence="7">
    <location>
        <begin position="358"/>
        <end position="377"/>
    </location>
</feature>
<feature type="transmembrane region" description="Helical" evidence="7">
    <location>
        <begin position="100"/>
        <end position="118"/>
    </location>
</feature>
<evidence type="ECO:0000313" key="10">
    <source>
        <dbReference type="EMBL" id="WWC69154.1"/>
    </source>
</evidence>
<dbReference type="OrthoDB" id="3437016at2759"/>
<evidence type="ECO:0000256" key="5">
    <source>
        <dbReference type="ARBA" id="ARBA00023136"/>
    </source>
</evidence>